<dbReference type="EMBL" id="NXFY01000003">
    <property type="protein sequence ID" value="PHO18858.1"/>
    <property type="molecule type" value="Genomic_DNA"/>
</dbReference>
<keyword evidence="4" id="KW-1185">Reference proteome</keyword>
<feature type="signal peptide" evidence="1">
    <location>
        <begin position="1"/>
        <end position="19"/>
    </location>
</feature>
<dbReference type="SUPFAM" id="SSF48452">
    <property type="entry name" value="TPR-like"/>
    <property type="match status" value="2"/>
</dbReference>
<evidence type="ECO:0000256" key="1">
    <source>
        <dbReference type="SAM" id="SignalP"/>
    </source>
</evidence>
<reference evidence="3 4" key="1">
    <citation type="submission" date="2017-09" db="EMBL/GenBank/DDBJ databases">
        <title>Arcobacter canalis sp. nov., a new species isolated from a water canal contaminated with urban sewage.</title>
        <authorList>
            <person name="Perez-Cataluna A."/>
            <person name="Salas-Masso N."/>
            <person name="Figueras M.J."/>
        </authorList>
    </citation>
    <scope>NUCLEOTIDE SEQUENCE [LARGE SCALE GENOMIC DNA]</scope>
    <source>
        <strain evidence="3 4">F98-3</strain>
    </source>
</reference>
<dbReference type="Pfam" id="PF13181">
    <property type="entry name" value="TPR_8"/>
    <property type="match status" value="2"/>
</dbReference>
<dbReference type="InterPro" id="IPR019734">
    <property type="entry name" value="TPR_rpt"/>
</dbReference>
<dbReference type="AlphaFoldDB" id="A0A2G1DK27"/>
<gene>
    <name evidence="2" type="ORF">AMOL_0377</name>
    <name evidence="3" type="ORF">CPU12_03085</name>
</gene>
<evidence type="ECO:0000313" key="4">
    <source>
        <dbReference type="Proteomes" id="UP000221222"/>
    </source>
</evidence>
<dbReference type="InterPro" id="IPR011990">
    <property type="entry name" value="TPR-like_helical_dom_sf"/>
</dbReference>
<feature type="chain" id="PRO_5044573604" evidence="1">
    <location>
        <begin position="20"/>
        <end position="390"/>
    </location>
</feature>
<evidence type="ECO:0000313" key="3">
    <source>
        <dbReference type="EMBL" id="PHO18858.1"/>
    </source>
</evidence>
<evidence type="ECO:0000313" key="2">
    <source>
        <dbReference type="EMBL" id="AXX91393.1"/>
    </source>
</evidence>
<proteinExistence type="predicted"/>
<dbReference type="KEGG" id="amol:AMOL_0377"/>
<organism evidence="3 4">
    <name type="scientific">Malaciobacter molluscorum LMG 25693</name>
    <dbReference type="NCBI Taxonomy" id="870501"/>
    <lineage>
        <taxon>Bacteria</taxon>
        <taxon>Pseudomonadati</taxon>
        <taxon>Campylobacterota</taxon>
        <taxon>Epsilonproteobacteria</taxon>
        <taxon>Campylobacterales</taxon>
        <taxon>Arcobacteraceae</taxon>
        <taxon>Malaciobacter</taxon>
    </lineage>
</organism>
<dbReference type="EMBL" id="CP032098">
    <property type="protein sequence ID" value="AXX91393.1"/>
    <property type="molecule type" value="Genomic_DNA"/>
</dbReference>
<keyword evidence="1" id="KW-0732">Signal</keyword>
<dbReference type="Gene3D" id="1.25.40.10">
    <property type="entry name" value="Tetratricopeptide repeat domain"/>
    <property type="match status" value="3"/>
</dbReference>
<reference evidence="2 5" key="2">
    <citation type="submission" date="2018-08" db="EMBL/GenBank/DDBJ databases">
        <title>Complete genome of the Arcobacter molluscorum type strain LMG 25693.</title>
        <authorList>
            <person name="Miller W.G."/>
            <person name="Yee E."/>
            <person name="Bono J.L."/>
        </authorList>
    </citation>
    <scope>NUCLEOTIDE SEQUENCE [LARGE SCALE GENOMIC DNA]</scope>
    <source>
        <strain evidence="2 5">CECT 7696</strain>
    </source>
</reference>
<dbReference type="PROSITE" id="PS51257">
    <property type="entry name" value="PROKAR_LIPOPROTEIN"/>
    <property type="match status" value="1"/>
</dbReference>
<sequence>MIKKLFLTLAITLSCSLYAKQHMSKSTYNSLTNAQKLMEENKLNKAKTILDELLKQDKNAYEKSYILQTLSNIYITNNKYEKVAKIYEQIIKLNAFEPKSIDSIKYSLAKIYLSIEKYKKSLKISESLLNSKFIKKEDIYENLILGYYYNKKYKKAIDYSNRYMSIKKQIEESWYKILYSSYIEIKDYNGALSTMEKMVKIFNTNEQYWVQLASLYQQKDRLKKSLSTLELAYKNNILTKKDNILYFINILLQNDVYNKAGILLTKAINQKLIEEDKKTFEILLTCYINAKEIDLAIKKLESSQFANENKYKMILANLYYNKEQYNKSIKIVDSMKTKTNSKVDGEKQILKALCYYELNNKTQSIKTLEKVVNNPYHKKRARSILKELRS</sequence>
<evidence type="ECO:0000313" key="5">
    <source>
        <dbReference type="Proteomes" id="UP000262712"/>
    </source>
</evidence>
<dbReference type="Proteomes" id="UP000221222">
    <property type="component" value="Unassembled WGS sequence"/>
</dbReference>
<dbReference type="RefSeq" id="WP_099341617.1">
    <property type="nucleotide sequence ID" value="NZ_CP032098.1"/>
</dbReference>
<name>A0A2G1DK27_9BACT</name>
<protein>
    <submittedName>
        <fullName evidence="2">Tetratricopeptide repeat protein</fullName>
    </submittedName>
</protein>
<accession>A0A2G1DK27</accession>
<dbReference type="Proteomes" id="UP000262712">
    <property type="component" value="Chromosome"/>
</dbReference>